<gene>
    <name evidence="1" type="ORF">M440DRAFT_1261613</name>
</gene>
<evidence type="ECO:0000313" key="1">
    <source>
        <dbReference type="EMBL" id="PTB75802.1"/>
    </source>
</evidence>
<proteinExistence type="predicted"/>
<dbReference type="AlphaFoldDB" id="A0A2T4C2M0"/>
<sequence>MNQLSKAEDPDVVCLQLVSSLVRDEDAASAVLISMLGLVRIIHRNLVRVIRRNIHLRSRLGPNGPGASMSAWRIPRRFHRASAAPAKQKILAQVVFLARCRSRAPLSAHWALWRAHWTWNGCPTSLLRPSGYFDIHATNLMPISSHPPAPRSNFMDGCFFRAWLR</sequence>
<organism evidence="1 2">
    <name type="scientific">Trichoderma longibrachiatum ATCC 18648</name>
    <dbReference type="NCBI Taxonomy" id="983965"/>
    <lineage>
        <taxon>Eukaryota</taxon>
        <taxon>Fungi</taxon>
        <taxon>Dikarya</taxon>
        <taxon>Ascomycota</taxon>
        <taxon>Pezizomycotina</taxon>
        <taxon>Sordariomycetes</taxon>
        <taxon>Hypocreomycetidae</taxon>
        <taxon>Hypocreales</taxon>
        <taxon>Hypocreaceae</taxon>
        <taxon>Trichoderma</taxon>
    </lineage>
</organism>
<dbReference type="Proteomes" id="UP000240760">
    <property type="component" value="Unassembled WGS sequence"/>
</dbReference>
<evidence type="ECO:0000313" key="2">
    <source>
        <dbReference type="Proteomes" id="UP000240760"/>
    </source>
</evidence>
<name>A0A2T4C2M0_TRILO</name>
<reference evidence="1 2" key="1">
    <citation type="submission" date="2016-07" db="EMBL/GenBank/DDBJ databases">
        <title>Multiple horizontal gene transfer events from other fungi enriched the ability of initially mycotrophic Trichoderma (Ascomycota) to feed on dead plant biomass.</title>
        <authorList>
            <consortium name="DOE Joint Genome Institute"/>
            <person name="Aerts A."/>
            <person name="Atanasova L."/>
            <person name="Chenthamara K."/>
            <person name="Zhang J."/>
            <person name="Grujic M."/>
            <person name="Henrissat B."/>
            <person name="Kuo A."/>
            <person name="Salamov A."/>
            <person name="Lipzen A."/>
            <person name="Labutti K."/>
            <person name="Barry K."/>
            <person name="Miao Y."/>
            <person name="Rahimi M.J."/>
            <person name="Shen Q."/>
            <person name="Grigoriev I.V."/>
            <person name="Kubicek C.P."/>
            <person name="Druzhinina I.S."/>
        </authorList>
    </citation>
    <scope>NUCLEOTIDE SEQUENCE [LARGE SCALE GENOMIC DNA]</scope>
    <source>
        <strain evidence="1 2">ATCC 18648</strain>
    </source>
</reference>
<protein>
    <submittedName>
        <fullName evidence="1">Uncharacterized protein</fullName>
    </submittedName>
</protein>
<keyword evidence="2" id="KW-1185">Reference proteome</keyword>
<dbReference type="EMBL" id="KZ679133">
    <property type="protein sequence ID" value="PTB75802.1"/>
    <property type="molecule type" value="Genomic_DNA"/>
</dbReference>
<accession>A0A2T4C2M0</accession>